<evidence type="ECO:0000313" key="5">
    <source>
        <dbReference type="Proteomes" id="UP000594260"/>
    </source>
</evidence>
<feature type="region of interest" description="Disordered" evidence="1">
    <location>
        <begin position="419"/>
        <end position="484"/>
    </location>
</feature>
<dbReference type="GO" id="GO:0030246">
    <property type="term" value="F:carbohydrate binding"/>
    <property type="evidence" value="ECO:0007669"/>
    <property type="project" value="InterPro"/>
</dbReference>
<feature type="compositionally biased region" description="Low complexity" evidence="1">
    <location>
        <begin position="537"/>
        <end position="549"/>
    </location>
</feature>
<feature type="region of interest" description="Disordered" evidence="1">
    <location>
        <begin position="653"/>
        <end position="702"/>
    </location>
</feature>
<dbReference type="PANTHER" id="PTHR46780">
    <property type="entry name" value="PROTEIN EVA-1"/>
    <property type="match status" value="1"/>
</dbReference>
<dbReference type="Proteomes" id="UP000594260">
    <property type="component" value="Unplaced"/>
</dbReference>
<proteinExistence type="predicted"/>
<feature type="compositionally biased region" description="Low complexity" evidence="1">
    <location>
        <begin position="518"/>
        <end position="530"/>
    </location>
</feature>
<dbReference type="GeneID" id="111247626"/>
<dbReference type="RefSeq" id="XP_022654542.1">
    <property type="nucleotide sequence ID" value="XM_022798807.1"/>
</dbReference>
<organism evidence="4 5">
    <name type="scientific">Varroa destructor</name>
    <name type="common">Honeybee mite</name>
    <dbReference type="NCBI Taxonomy" id="109461"/>
    <lineage>
        <taxon>Eukaryota</taxon>
        <taxon>Metazoa</taxon>
        <taxon>Ecdysozoa</taxon>
        <taxon>Arthropoda</taxon>
        <taxon>Chelicerata</taxon>
        <taxon>Arachnida</taxon>
        <taxon>Acari</taxon>
        <taxon>Parasitiformes</taxon>
        <taxon>Mesostigmata</taxon>
        <taxon>Gamasina</taxon>
        <taxon>Dermanyssoidea</taxon>
        <taxon>Varroidae</taxon>
        <taxon>Varroa</taxon>
    </lineage>
</organism>
<keyword evidence="5" id="KW-1185">Reference proteome</keyword>
<dbReference type="Gene3D" id="2.60.120.740">
    <property type="match status" value="2"/>
</dbReference>
<feature type="transmembrane region" description="Helical" evidence="2">
    <location>
        <begin position="132"/>
        <end position="153"/>
    </location>
</feature>
<feature type="transmembrane region" description="Helical" evidence="2">
    <location>
        <begin position="571"/>
        <end position="596"/>
    </location>
</feature>
<feature type="compositionally biased region" description="Polar residues" evidence="1">
    <location>
        <begin position="678"/>
        <end position="687"/>
    </location>
</feature>
<sequence>MDGCSPGGVRSAYSMGLPSPLSKRLKGGSTRRSNVSFRSSPLSFIYKQQSHEFRIRCGSSHNDHYHHCYSHRDDLSSSRPSRSLLIDSDAAHGQWFSLFYAAAGVAVDNDDDVSNPYLHVFQHNCRRRRPTMIYALLAAAFLLAALFGPSIAYGSNVPKFFTHLKTMQKSVCDGDMLHIKCPRNTSITFNMVFYGRNASYSRTCPGGASQGSSGGGRGSQNPADETTCIWKGALPLLVEACKNQQECKVNPHKEFRQRDPCPHIKKVTDVTYQCRPNLFLYKTVCQGEKMLLKCQGKQRRLLVFSAFFGATKLGVPECHQRDDIAKECNAIGATDAMIAECQGRRRCQLSASHERFGRILCAKQAAVFLRVVYTCVSRDILKEYDNDDEDFATDDFIMSSSSSSSPSTSLMSISENFLSTSPPYPSNQFTTDRPRTPFNKYTEGGNHGSNSGRGNGSGYRHGPLQVSTGGMGLQEREPLGGTPPSIIYNVPKPGSAGDTVRLHEVIDGSSANNGGQLRSSMSSSTVRSGSVAGGGLSDSSSGSSGNSSSGGLPGLLDLLWRNIGGAPRQQVMVFVGGGVICVCLVVSMACLIGSISRSRGRTKQQRKKLVVLTPDTCEFDTMGESSDSLSMGHIAPPTLTSTLHRASQGNILTGTLPRHPPPHSNPTAHHMAAGVPGSNPSTISRIPSDTHPRAPQGSFYYS</sequence>
<keyword evidence="2" id="KW-1133">Transmembrane helix</keyword>
<evidence type="ECO:0000259" key="3">
    <source>
        <dbReference type="PROSITE" id="PS50228"/>
    </source>
</evidence>
<dbReference type="CDD" id="cd22828">
    <property type="entry name" value="Gal_Rha_Lectin_EVA1_EVA1C_rpt1"/>
    <property type="match status" value="1"/>
</dbReference>
<name>A0A7M7JMT7_VARDE</name>
<keyword evidence="2" id="KW-0812">Transmembrane</keyword>
<dbReference type="CDD" id="cd22829">
    <property type="entry name" value="Gal_Rha_Lectin_EVA1_EVA1C_rpt2"/>
    <property type="match status" value="1"/>
</dbReference>
<dbReference type="InterPro" id="IPR000922">
    <property type="entry name" value="Lectin_gal-bd_dom"/>
</dbReference>
<accession>A0A7M7JMT7</accession>
<feature type="region of interest" description="Disordered" evidence="1">
    <location>
        <begin position="508"/>
        <end position="549"/>
    </location>
</feature>
<protein>
    <recommendedName>
        <fullName evidence="3">SUEL-type lectin domain-containing protein</fullName>
    </recommendedName>
</protein>
<reference evidence="4" key="1">
    <citation type="submission" date="2021-01" db="UniProtKB">
        <authorList>
            <consortium name="EnsemblMetazoa"/>
        </authorList>
    </citation>
    <scope>IDENTIFICATION</scope>
</reference>
<dbReference type="InterPro" id="IPR043159">
    <property type="entry name" value="Lectin_gal-bd_sf"/>
</dbReference>
<feature type="domain" description="SUEL-type lectin" evidence="3">
    <location>
        <begin position="171"/>
        <end position="275"/>
    </location>
</feature>
<keyword evidence="2" id="KW-0472">Membrane</keyword>
<evidence type="ECO:0000256" key="2">
    <source>
        <dbReference type="SAM" id="Phobius"/>
    </source>
</evidence>
<feature type="domain" description="SUEL-type lectin" evidence="3">
    <location>
        <begin position="284"/>
        <end position="376"/>
    </location>
</feature>
<feature type="compositionally biased region" description="Gly residues" evidence="1">
    <location>
        <begin position="445"/>
        <end position="459"/>
    </location>
</feature>
<dbReference type="EnsemblMetazoa" id="XM_022798807">
    <property type="protein sequence ID" value="XP_022654542"/>
    <property type="gene ID" value="LOC111247626"/>
</dbReference>
<dbReference type="PROSITE" id="PS50228">
    <property type="entry name" value="SUEL_LECTIN"/>
    <property type="match status" value="2"/>
</dbReference>
<dbReference type="AlphaFoldDB" id="A0A7M7JMT7"/>
<evidence type="ECO:0000256" key="1">
    <source>
        <dbReference type="SAM" id="MobiDB-lite"/>
    </source>
</evidence>
<dbReference type="Pfam" id="PF02140">
    <property type="entry name" value="SUEL_Lectin"/>
    <property type="match status" value="2"/>
</dbReference>
<evidence type="ECO:0000313" key="4">
    <source>
        <dbReference type="EnsemblMetazoa" id="XP_022654542"/>
    </source>
</evidence>
<feature type="compositionally biased region" description="Polar residues" evidence="1">
    <location>
        <begin position="419"/>
        <end position="431"/>
    </location>
</feature>